<dbReference type="RefSeq" id="WP_067383103.1">
    <property type="nucleotide sequence ID" value="NZ_BDQI01000034.1"/>
</dbReference>
<name>A0A250VSR9_STROL</name>
<sequence length="185" mass="20640">MTSTLEDLAVVGRRVEFAYYRSLHNDSETLYLPGIITAVTDDVASLRVRLDGQRSNLALCPDYEGLRYLEQVVPVPALPMGRFQPGTQHPGMDFAYDGVLVVQFEEDDMVAITADRDKAEAAVATYLREQCGIDDESTIRDELAELKPKAVVFEWEPEGAECAWLMNWADEGDGQALQVHYLPAL</sequence>
<comment type="caution">
    <text evidence="1">The sequence shown here is derived from an EMBL/GenBank/DDBJ whole genome shotgun (WGS) entry which is preliminary data.</text>
</comment>
<gene>
    <name evidence="1" type="ORF">SO3561_08823</name>
</gene>
<proteinExistence type="predicted"/>
<evidence type="ECO:0000313" key="1">
    <source>
        <dbReference type="EMBL" id="GAX57253.1"/>
    </source>
</evidence>
<dbReference type="EMBL" id="BDQI01000034">
    <property type="protein sequence ID" value="GAX57253.1"/>
    <property type="molecule type" value="Genomic_DNA"/>
</dbReference>
<organism evidence="1 2">
    <name type="scientific">Streptomyces olivochromogenes</name>
    <dbReference type="NCBI Taxonomy" id="1963"/>
    <lineage>
        <taxon>Bacteria</taxon>
        <taxon>Bacillati</taxon>
        <taxon>Actinomycetota</taxon>
        <taxon>Actinomycetes</taxon>
        <taxon>Kitasatosporales</taxon>
        <taxon>Streptomycetaceae</taxon>
        <taxon>Streptomyces</taxon>
    </lineage>
</organism>
<protein>
    <submittedName>
        <fullName evidence="1">Uncharacterized protein</fullName>
    </submittedName>
</protein>
<dbReference type="STRING" id="1963.AQJ27_45190"/>
<keyword evidence="2" id="KW-1185">Reference proteome</keyword>
<reference evidence="2" key="1">
    <citation type="submission" date="2017-05" db="EMBL/GenBank/DDBJ databases">
        <title>Streptomyces olivochromogenes NBRC 3561 whole genome shotgun sequence.</title>
        <authorList>
            <person name="Dohra H."/>
            <person name="Kodani S."/>
        </authorList>
    </citation>
    <scope>NUCLEOTIDE SEQUENCE [LARGE SCALE GENOMIC DNA]</scope>
    <source>
        <strain evidence="2">NBRC 3561</strain>
    </source>
</reference>
<accession>A0A250VSR9</accession>
<dbReference type="Proteomes" id="UP000217446">
    <property type="component" value="Unassembled WGS sequence"/>
</dbReference>
<dbReference type="AlphaFoldDB" id="A0A250VSR9"/>
<evidence type="ECO:0000313" key="2">
    <source>
        <dbReference type="Proteomes" id="UP000217446"/>
    </source>
</evidence>